<evidence type="ECO:0000256" key="2">
    <source>
        <dbReference type="ARBA" id="ARBA00022603"/>
    </source>
</evidence>
<comment type="caution">
    <text evidence="8">The sequence shown here is derived from an EMBL/GenBank/DDBJ whole genome shotgun (WGS) entry which is preliminary data.</text>
</comment>
<dbReference type="PANTHER" id="PTHR10815:SF13">
    <property type="entry name" value="METHYLATED-DNA--PROTEIN-CYSTEINE METHYLTRANSFERASE"/>
    <property type="match status" value="1"/>
</dbReference>
<dbReference type="InterPro" id="IPR036388">
    <property type="entry name" value="WH-like_DNA-bd_sf"/>
</dbReference>
<dbReference type="GO" id="GO:0032259">
    <property type="term" value="P:methylation"/>
    <property type="evidence" value="ECO:0007669"/>
    <property type="project" value="UniProtKB-KW"/>
</dbReference>
<proteinExistence type="predicted"/>
<sequence length="211" mass="21136">MTLATTTVPTPTGPFTIIARERTDGSAAVLASGWAADAPQLLERIGGARRLAAAAANDAAPRAAAPLDPVAIVQSDDLGPITDALAAYLDGDLSAIDAVPVEQAASPFMARAWEQLRAIPAGAPQTYAQLAASSGNPAAIRAAGSACARNTAALFVPCHRVLRSGGALGGFLYGLDVKRWLLAHEAEGAEAGPAPRVAEPAGAVAVAVAVS</sequence>
<dbReference type="EC" id="2.1.1.63" evidence="8"/>
<dbReference type="Proteomes" id="UP001284601">
    <property type="component" value="Unassembled WGS sequence"/>
</dbReference>
<name>A0ABU4HMK2_9ACTN</name>
<evidence type="ECO:0000256" key="1">
    <source>
        <dbReference type="ARBA" id="ARBA00001286"/>
    </source>
</evidence>
<evidence type="ECO:0000313" key="8">
    <source>
        <dbReference type="EMBL" id="MDW5594541.1"/>
    </source>
</evidence>
<evidence type="ECO:0000313" key="9">
    <source>
        <dbReference type="Proteomes" id="UP001284601"/>
    </source>
</evidence>
<gene>
    <name evidence="8" type="ORF">R7226_09350</name>
</gene>
<dbReference type="Pfam" id="PF01035">
    <property type="entry name" value="DNA_binding_1"/>
    <property type="match status" value="1"/>
</dbReference>
<dbReference type="InterPro" id="IPR001497">
    <property type="entry name" value="MethylDNA_cys_MeTrfase_AS"/>
</dbReference>
<evidence type="ECO:0000259" key="7">
    <source>
        <dbReference type="Pfam" id="PF01035"/>
    </source>
</evidence>
<dbReference type="Gene3D" id="1.10.10.10">
    <property type="entry name" value="Winged helix-like DNA-binding domain superfamily/Winged helix DNA-binding domain"/>
    <property type="match status" value="1"/>
</dbReference>
<dbReference type="InterPro" id="IPR014048">
    <property type="entry name" value="MethylDNA_cys_MeTrfase_DNA-bd"/>
</dbReference>
<comment type="catalytic activity">
    <reaction evidence="1">
        <text>a 4-O-methyl-thymidine in DNA + L-cysteinyl-[protein] = a thymidine in DNA + S-methyl-L-cysteinyl-[protein]</text>
        <dbReference type="Rhea" id="RHEA:53428"/>
        <dbReference type="Rhea" id="RHEA-COMP:10131"/>
        <dbReference type="Rhea" id="RHEA-COMP:10132"/>
        <dbReference type="Rhea" id="RHEA-COMP:13555"/>
        <dbReference type="Rhea" id="RHEA-COMP:13556"/>
        <dbReference type="ChEBI" id="CHEBI:29950"/>
        <dbReference type="ChEBI" id="CHEBI:82612"/>
        <dbReference type="ChEBI" id="CHEBI:137386"/>
        <dbReference type="ChEBI" id="CHEBI:137387"/>
        <dbReference type="EC" id="2.1.1.63"/>
    </reaction>
</comment>
<dbReference type="NCBIfam" id="TIGR00589">
    <property type="entry name" value="ogt"/>
    <property type="match status" value="1"/>
</dbReference>
<dbReference type="SUPFAM" id="SSF46767">
    <property type="entry name" value="Methylated DNA-protein cysteine methyltransferase, C-terminal domain"/>
    <property type="match status" value="1"/>
</dbReference>
<dbReference type="PANTHER" id="PTHR10815">
    <property type="entry name" value="METHYLATED-DNA--PROTEIN-CYSTEINE METHYLTRANSFERASE"/>
    <property type="match status" value="1"/>
</dbReference>
<keyword evidence="2 8" id="KW-0489">Methyltransferase</keyword>
<keyword evidence="9" id="KW-1185">Reference proteome</keyword>
<dbReference type="PROSITE" id="PS00374">
    <property type="entry name" value="MGMT"/>
    <property type="match status" value="1"/>
</dbReference>
<evidence type="ECO:0000256" key="4">
    <source>
        <dbReference type="ARBA" id="ARBA00022763"/>
    </source>
</evidence>
<comment type="catalytic activity">
    <reaction evidence="6">
        <text>a 6-O-methyl-2'-deoxyguanosine in DNA + L-cysteinyl-[protein] = S-methyl-L-cysteinyl-[protein] + a 2'-deoxyguanosine in DNA</text>
        <dbReference type="Rhea" id="RHEA:24000"/>
        <dbReference type="Rhea" id="RHEA-COMP:10131"/>
        <dbReference type="Rhea" id="RHEA-COMP:10132"/>
        <dbReference type="Rhea" id="RHEA-COMP:11367"/>
        <dbReference type="Rhea" id="RHEA-COMP:11368"/>
        <dbReference type="ChEBI" id="CHEBI:29950"/>
        <dbReference type="ChEBI" id="CHEBI:82612"/>
        <dbReference type="ChEBI" id="CHEBI:85445"/>
        <dbReference type="ChEBI" id="CHEBI:85448"/>
        <dbReference type="EC" id="2.1.1.63"/>
    </reaction>
</comment>
<keyword evidence="4" id="KW-0227">DNA damage</keyword>
<dbReference type="CDD" id="cd06445">
    <property type="entry name" value="ATase"/>
    <property type="match status" value="1"/>
</dbReference>
<dbReference type="RefSeq" id="WP_318596810.1">
    <property type="nucleotide sequence ID" value="NZ_JAWSTH010000018.1"/>
</dbReference>
<protein>
    <submittedName>
        <fullName evidence="8">Methylated-DNA--[protein]-cysteine S-methyltransferase</fullName>
        <ecNumber evidence="8">2.1.1.63</ecNumber>
    </submittedName>
</protein>
<feature type="domain" description="Methylated-DNA-[protein]-cysteine S-methyltransferase DNA binding" evidence="7">
    <location>
        <begin position="107"/>
        <end position="186"/>
    </location>
</feature>
<organism evidence="8 9">
    <name type="scientific">Conexibacter stalactiti</name>
    <dbReference type="NCBI Taxonomy" id="1940611"/>
    <lineage>
        <taxon>Bacteria</taxon>
        <taxon>Bacillati</taxon>
        <taxon>Actinomycetota</taxon>
        <taxon>Thermoleophilia</taxon>
        <taxon>Solirubrobacterales</taxon>
        <taxon>Conexibacteraceae</taxon>
        <taxon>Conexibacter</taxon>
    </lineage>
</organism>
<keyword evidence="3 8" id="KW-0808">Transferase</keyword>
<evidence type="ECO:0000256" key="5">
    <source>
        <dbReference type="ARBA" id="ARBA00023204"/>
    </source>
</evidence>
<dbReference type="EMBL" id="JAWSTH010000018">
    <property type="protein sequence ID" value="MDW5594541.1"/>
    <property type="molecule type" value="Genomic_DNA"/>
</dbReference>
<keyword evidence="5" id="KW-0234">DNA repair</keyword>
<dbReference type="InterPro" id="IPR036217">
    <property type="entry name" value="MethylDNA_cys_MeTrfase_DNAb"/>
</dbReference>
<evidence type="ECO:0000256" key="6">
    <source>
        <dbReference type="ARBA" id="ARBA00049348"/>
    </source>
</evidence>
<accession>A0ABU4HMK2</accession>
<reference evidence="9" key="1">
    <citation type="submission" date="2023-07" db="EMBL/GenBank/DDBJ databases">
        <title>Conexibacter stalactiti sp. nov., isolated from stalactites in a lava cave and emended description of the genus Conexibacter.</title>
        <authorList>
            <person name="Lee S.D."/>
        </authorList>
    </citation>
    <scope>NUCLEOTIDE SEQUENCE [LARGE SCALE GENOMIC DNA]</scope>
    <source>
        <strain evidence="9">KCTC 39840</strain>
    </source>
</reference>
<evidence type="ECO:0000256" key="3">
    <source>
        <dbReference type="ARBA" id="ARBA00022679"/>
    </source>
</evidence>
<dbReference type="GO" id="GO:0003908">
    <property type="term" value="F:methylated-DNA-[protein]-cysteine S-methyltransferase activity"/>
    <property type="evidence" value="ECO:0007669"/>
    <property type="project" value="UniProtKB-EC"/>
</dbReference>